<dbReference type="Proteomes" id="UP000615446">
    <property type="component" value="Unassembled WGS sequence"/>
</dbReference>
<proteinExistence type="inferred from homology"/>
<keyword evidence="5" id="KW-0808">Transferase</keyword>
<keyword evidence="6" id="KW-1185">Reference proteome</keyword>
<dbReference type="InterPro" id="IPR000719">
    <property type="entry name" value="Prot_kinase_dom"/>
</dbReference>
<evidence type="ECO:0000313" key="6">
    <source>
        <dbReference type="Proteomes" id="UP000247702"/>
    </source>
</evidence>
<dbReference type="GO" id="GO:0005524">
    <property type="term" value="F:ATP binding"/>
    <property type="evidence" value="ECO:0007669"/>
    <property type="project" value="UniProtKB-UniRule"/>
</dbReference>
<dbReference type="PANTHER" id="PTHR11102:SF160">
    <property type="entry name" value="ERAD-ASSOCIATED E3 UBIQUITIN-PROTEIN LIGASE COMPONENT HRD3"/>
    <property type="match status" value="1"/>
</dbReference>
<dbReference type="SMART" id="SM00671">
    <property type="entry name" value="SEL1"/>
    <property type="match status" value="26"/>
</dbReference>
<dbReference type="STRING" id="94130.A0A2Z6R9D5"/>
<dbReference type="OrthoDB" id="272077at2759"/>
<dbReference type="PANTHER" id="PTHR11102">
    <property type="entry name" value="SEL-1-LIKE PROTEIN"/>
    <property type="match status" value="1"/>
</dbReference>
<comment type="caution">
    <text evidence="4">The sequence shown here is derived from an EMBL/GenBank/DDBJ whole genome shotgun (WGS) entry which is preliminary data.</text>
</comment>
<keyword evidence="5" id="KW-0418">Kinase</keyword>
<dbReference type="InterPro" id="IPR001245">
    <property type="entry name" value="Ser-Thr/Tyr_kinase_cat_dom"/>
</dbReference>
<reference evidence="5" key="2">
    <citation type="submission" date="2019-10" db="EMBL/GenBank/DDBJ databases">
        <title>Conservation and host-specific expression of non-tandemly repeated heterogenous ribosome RNA gene in arbuscular mycorrhizal fungi.</title>
        <authorList>
            <person name="Maeda T."/>
            <person name="Kobayashi Y."/>
            <person name="Nakagawa T."/>
            <person name="Ezawa T."/>
            <person name="Yamaguchi K."/>
            <person name="Bino T."/>
            <person name="Nishimoto Y."/>
            <person name="Shigenobu S."/>
            <person name="Kawaguchi M."/>
        </authorList>
    </citation>
    <scope>NUCLEOTIDE SEQUENCE</scope>
    <source>
        <strain evidence="5">HR1</strain>
    </source>
</reference>
<gene>
    <name evidence="5" type="ORF">RCL2_001225600</name>
    <name evidence="4" type="ORF">RclHR1_03390003</name>
</gene>
<dbReference type="SUPFAM" id="SSF56112">
    <property type="entry name" value="Protein kinase-like (PK-like)"/>
    <property type="match status" value="1"/>
</dbReference>
<evidence type="ECO:0000256" key="2">
    <source>
        <dbReference type="PROSITE-ProRule" id="PRU10141"/>
    </source>
</evidence>
<dbReference type="EMBL" id="BLAL01000089">
    <property type="protein sequence ID" value="GES85169.1"/>
    <property type="molecule type" value="Genomic_DNA"/>
</dbReference>
<accession>A0A2Z6R9D5</accession>
<keyword evidence="2" id="KW-0547">Nucleotide-binding</keyword>
<name>A0A2Z6R9D5_9GLOM</name>
<organism evidence="4 6">
    <name type="scientific">Rhizophagus clarus</name>
    <dbReference type="NCBI Taxonomy" id="94130"/>
    <lineage>
        <taxon>Eukaryota</taxon>
        <taxon>Fungi</taxon>
        <taxon>Fungi incertae sedis</taxon>
        <taxon>Mucoromycota</taxon>
        <taxon>Glomeromycotina</taxon>
        <taxon>Glomeromycetes</taxon>
        <taxon>Glomerales</taxon>
        <taxon>Glomeraceae</taxon>
        <taxon>Rhizophagus</taxon>
    </lineage>
</organism>
<dbReference type="InterPro" id="IPR011990">
    <property type="entry name" value="TPR-like_helical_dom_sf"/>
</dbReference>
<dbReference type="GO" id="GO:0004672">
    <property type="term" value="F:protein kinase activity"/>
    <property type="evidence" value="ECO:0007669"/>
    <property type="project" value="InterPro"/>
</dbReference>
<dbReference type="Pfam" id="PF07714">
    <property type="entry name" value="PK_Tyr_Ser-Thr"/>
    <property type="match status" value="1"/>
</dbReference>
<dbReference type="EMBL" id="BEXD01002657">
    <property type="protein sequence ID" value="GBB98987.1"/>
    <property type="molecule type" value="Genomic_DNA"/>
</dbReference>
<dbReference type="InterPro" id="IPR050767">
    <property type="entry name" value="Sel1_AlgK"/>
</dbReference>
<dbReference type="SUPFAM" id="SSF81901">
    <property type="entry name" value="HCP-like"/>
    <property type="match status" value="7"/>
</dbReference>
<dbReference type="InterPro" id="IPR006597">
    <property type="entry name" value="Sel1-like"/>
</dbReference>
<dbReference type="InterPro" id="IPR011009">
    <property type="entry name" value="Kinase-like_dom_sf"/>
</dbReference>
<evidence type="ECO:0000313" key="4">
    <source>
        <dbReference type="EMBL" id="GBB98987.1"/>
    </source>
</evidence>
<dbReference type="InterPro" id="IPR017441">
    <property type="entry name" value="Protein_kinase_ATP_BS"/>
</dbReference>
<feature type="domain" description="Protein kinase" evidence="3">
    <location>
        <begin position="34"/>
        <end position="278"/>
    </location>
</feature>
<dbReference type="PROSITE" id="PS00107">
    <property type="entry name" value="PROTEIN_KINASE_ATP"/>
    <property type="match status" value="1"/>
</dbReference>
<feature type="binding site" evidence="2">
    <location>
        <position position="62"/>
    </location>
    <ligand>
        <name>ATP</name>
        <dbReference type="ChEBI" id="CHEBI:30616"/>
    </ligand>
</feature>
<protein>
    <submittedName>
        <fullName evidence="5">Kinase-like domain-containing protein</fullName>
    </submittedName>
</protein>
<dbReference type="Pfam" id="PF08238">
    <property type="entry name" value="Sel1"/>
    <property type="match status" value="26"/>
</dbReference>
<keyword evidence="2" id="KW-0067">ATP-binding</keyword>
<sequence length="1552" mass="180248">MSKKTILRDTNNYIEKLEKSLNNEHINYYEYSDFKNIRPIGSGSYGIIKRANWKNDHFFALKSISNDKLTLEEIVKELKLRRSVDMHENILQLCGITKAENGEFQEYFLVLEYADNGTLDTYLSKHFNELDWNDKFHLASQLASGVEFLHDNDIIHRDLKNIKLADFGLLSNNTSKLLDVMPYVDPKSFDDKENYKLSKKSDVYSIGVLFWRISSGYRPFHECYYDTSLMLSILNGKREEIVDGTPVEYCKLYTECWKYEPNERPIMQEVVSTLKTIIDCNFNEDKRTDFLSEKYKSNSEASKIAVDTDNDLNINNSLILYNMADLNFTSIQPNLITMSNICESSIISQDHLDDSSTIVSDQASFSSIDLIESIYNEVTDILISYIIKKHDEGITFDQVQQLVDNKILHLNQNLNNLIDWLSKNQHESKYIWFLGLFYYYNFITKENNNSIKAFELFSKAANNNYSIAQVYLAKCYYDGYGINCNKKLVFNWYKKSANNGSIIGKFYLGYCYEFGIGILNINEKESIYWYNEAAKSGNTTAKLYLANCYKLGKGVNKDEIKAFKYYEALAKQEISDAQLELGNCLYNGIGTKVDKIQAKYWYEKAANKGNIIAKNILKNYNNKKSKIYKILFFKNLSQLGIYYVGKILLKANYEKSFYYLQKAAGSGCKFAQFALGKCYQLGTGVRKDTRKAFELYKKSAKQAYTGAQFQLIYCYSFGYGTEINNVKAFELLKIMSKKGDKDASFLLSGHYAFGVGVDKNEKKGFEIIKKLANNENPNIKYLSGEKGISMNKMNDWYSRLLTEDKKHMNSKVILGYCYLFGSGIEINYKKAFKLLKMEENNAIAQFYLGGLYLSNNNEAKAFEFFKKSADNGFSESLFQIGICYFEGIGTKINKIKSIEIIKKLAETGTCCCAQNYLGELYEIGRDVNKDINQAVYWYYEAVESECMAAKYNLGKCYQYGKGVEKDERKAFEYYKSSNKGHYFAQFQLSECYYRGIGTEVDKEKAFELYKKAAEMGYYWGYIMIVDRYQNRNGVEKDERMFELYKEAVEKGYDKAKYDLAKFYQNGKEMEKDERNIVDLYKEIVEKEYRYVYKKLIYCYQSRRERRNDEKIMFEFYKEAVRRYHDWAKCDLADCYQNGRGVEKDESKAFKLYEEAAEKGYRWAYNKLAYCYQNGKGVEKNEKKVFELYKAAAEKGYDWAKCDIAECYQNGEGVKKDKRKAFKMYKEAAEDGYIWAYSKLSNCYKNGIGIEIDERKAFELYKKVVEKQDSWTCINKYYKKSVDQEYLNAQFHLGYYYDKGIGTEINKTKAFLLYNVAAEKGNKDAQYNLGYLYMKGEVPKSDSKKAVYWLQKAAENGNVLAYDSLAICYELGIGAEIDKTKAFEFYETSAEKGYANAKFHLGYCYVNGIGTKIDKKKGFELYNEAAENGSSNIIMDHLKLIYENEVEIMKDLNEINYWYQESSEYDNKLALYKLGEIYELGKGVNKNEARAFDYYKQAAERGCINGKYKVGNYFFNGTIVDANKERAYNLYKEAAEGGNCDAKKCLALFHKQD</sequence>
<evidence type="ECO:0000259" key="3">
    <source>
        <dbReference type="PROSITE" id="PS50011"/>
    </source>
</evidence>
<reference evidence="4 6" key="1">
    <citation type="submission" date="2017-11" db="EMBL/GenBank/DDBJ databases">
        <title>The genome of Rhizophagus clarus HR1 reveals common genetic basis of auxotrophy among arbuscular mycorrhizal fungi.</title>
        <authorList>
            <person name="Kobayashi Y."/>
        </authorList>
    </citation>
    <scope>NUCLEOTIDE SEQUENCE [LARGE SCALE GENOMIC DNA]</scope>
    <source>
        <strain evidence="4 6">HR1</strain>
    </source>
</reference>
<comment type="similarity">
    <text evidence="1">Belongs to the sel-1 family.</text>
</comment>
<dbReference type="Proteomes" id="UP000247702">
    <property type="component" value="Unassembled WGS sequence"/>
</dbReference>
<dbReference type="PROSITE" id="PS50011">
    <property type="entry name" value="PROTEIN_KINASE_DOM"/>
    <property type="match status" value="1"/>
</dbReference>
<evidence type="ECO:0000256" key="1">
    <source>
        <dbReference type="ARBA" id="ARBA00038101"/>
    </source>
</evidence>
<dbReference type="Gene3D" id="1.25.40.10">
    <property type="entry name" value="Tetratricopeptide repeat domain"/>
    <property type="match status" value="6"/>
</dbReference>
<evidence type="ECO:0000313" key="5">
    <source>
        <dbReference type="EMBL" id="GES85169.1"/>
    </source>
</evidence>
<dbReference type="Gene3D" id="1.10.510.10">
    <property type="entry name" value="Transferase(Phosphotransferase) domain 1"/>
    <property type="match status" value="1"/>
</dbReference>